<dbReference type="GO" id="GO:0005524">
    <property type="term" value="F:ATP binding"/>
    <property type="evidence" value="ECO:0007669"/>
    <property type="project" value="UniProtKB-UniRule"/>
</dbReference>
<dbReference type="GO" id="GO:0004672">
    <property type="term" value="F:protein kinase activity"/>
    <property type="evidence" value="ECO:0007669"/>
    <property type="project" value="InterPro"/>
</dbReference>
<sequence>MDWVRGEKLGFGSFGSVNLAVPIKQTSQFTPLMAVKSCGVSQATSLMNEKLVLDELKDCPEIIRCFGESFSYENGEKLYNVLLEYASGGNLADKLKNSSYQRLPESEVWCYTKALLKGLHYIHKVGYVHCDIKLQNILLCPDGGLKIADFGLAKRAGGKEEGVLSNELRGTPLYMSPEMVARGEQGTPADIWALGCAVAEMITGTPAWRCSSLAALLMRIGVGEEVPEVPGNLSGKGKDFLEKCFVKDPSKRWTAEMLLNHPFVADQDFGDAENIAFTSPRCPFDFPDWASPVTSSPEHSPESNSWFTGNSNMTSESWSTSPEERLQGLIRHQDPDWSVSDDWITISLANFSFPPLLFSSLQSQTFSTHPHHYSLRATYKVFSNCLRSSGRTGIIASEEEDVPVAVEESYSGNYIVVFDPLDGSSNIDAAMDFLEFYDLWNDEASLHDMVHILFSSDVGKIKFVDCPEGTREPFGRRWIIFVSILAQKLLQKVSKPLAGFGSAVEVWLNLLSSNGNIFRLLLNSIRGTVIYPEKDSTTFVSLIGNIDNRVKLGISREDRRYNAALSAMASKVSYENKAYVESTVKNQWKMDFLEFYDLWNDYQEKATTQAFMLQDNELIVVAFRGTEAFDADAWSSDFDISWYELPGMGKVHGGFMKALGLQKNVGWPQEQDNNKRETAYYAIRKKLKEILKENDKAKFIVTGHSLGGALAILFPAILALHDEALLLDRLEGIYTFGQPRVGDGNFGEFVKRKLEKHNVHYYRFVYSFDMVPRLPYDDSTLMFKHFGTCVYYNSFYNGQVVPEEPNKNYFSLLWLIPKFINACWELVRSFIIHYTKGPDYKEGGLLLLFRVVGLITAGVPAHCPQDYINATRLGSSDVFLPILVVQSDVKIRFIDFFYMVHDVDEELYDDNYFEIESLVNKQSGQLLGAERREWRGERERVGERIRVLKISKSVRKEECVSD</sequence>
<evidence type="ECO:0000256" key="2">
    <source>
        <dbReference type="ARBA" id="ARBA00022741"/>
    </source>
</evidence>
<evidence type="ECO:0000256" key="3">
    <source>
        <dbReference type="ARBA" id="ARBA00022777"/>
    </source>
</evidence>
<keyword evidence="3" id="KW-0418">Kinase</keyword>
<dbReference type="Pfam" id="PF00069">
    <property type="entry name" value="Pkinase"/>
    <property type="match status" value="1"/>
</dbReference>
<dbReference type="InterPro" id="IPR011009">
    <property type="entry name" value="Kinase-like_dom_sf"/>
</dbReference>
<name>A0AAD1YK20_9LAMI</name>
<dbReference type="SUPFAM" id="SSF53474">
    <property type="entry name" value="alpha/beta-Hydrolases"/>
    <property type="match status" value="1"/>
</dbReference>
<evidence type="ECO:0000313" key="9">
    <source>
        <dbReference type="EMBL" id="CAI9752851.1"/>
    </source>
</evidence>
<dbReference type="Proteomes" id="UP000834106">
    <property type="component" value="Chromosome 1"/>
</dbReference>
<dbReference type="InterPro" id="IPR044819">
    <property type="entry name" value="OBL-like"/>
</dbReference>
<evidence type="ECO:0000313" key="10">
    <source>
        <dbReference type="Proteomes" id="UP000834106"/>
    </source>
</evidence>
<dbReference type="Gene3D" id="3.40.50.1820">
    <property type="entry name" value="alpha/beta hydrolase"/>
    <property type="match status" value="1"/>
</dbReference>
<dbReference type="PROSITE" id="PS00107">
    <property type="entry name" value="PROTEIN_KINASE_ATP"/>
    <property type="match status" value="1"/>
</dbReference>
<gene>
    <name evidence="9" type="ORF">FPE_LOCUS282</name>
</gene>
<dbReference type="Gene3D" id="1.10.510.10">
    <property type="entry name" value="Transferase(Phosphotransferase) domain 1"/>
    <property type="match status" value="1"/>
</dbReference>
<keyword evidence="4" id="KW-0378">Hydrolase</keyword>
<evidence type="ECO:0000256" key="4">
    <source>
        <dbReference type="ARBA" id="ARBA00022801"/>
    </source>
</evidence>
<dbReference type="PROSITE" id="PS00108">
    <property type="entry name" value="PROTEIN_KINASE_ST"/>
    <property type="match status" value="1"/>
</dbReference>
<keyword evidence="10" id="KW-1185">Reference proteome</keyword>
<proteinExistence type="predicted"/>
<dbReference type="InterPro" id="IPR008271">
    <property type="entry name" value="Ser/Thr_kinase_AS"/>
</dbReference>
<dbReference type="Pfam" id="PF00316">
    <property type="entry name" value="FBPase"/>
    <property type="match status" value="1"/>
</dbReference>
<evidence type="ECO:0000256" key="6">
    <source>
        <dbReference type="PROSITE-ProRule" id="PRU10141"/>
    </source>
</evidence>
<dbReference type="InterPro" id="IPR029058">
    <property type="entry name" value="AB_hydrolase_fold"/>
</dbReference>
<evidence type="ECO:0000256" key="5">
    <source>
        <dbReference type="ARBA" id="ARBA00022840"/>
    </source>
</evidence>
<keyword evidence="1" id="KW-0808">Transferase</keyword>
<dbReference type="SUPFAM" id="SSF56655">
    <property type="entry name" value="Carbohydrate phosphatase"/>
    <property type="match status" value="1"/>
</dbReference>
<dbReference type="CDD" id="cd06606">
    <property type="entry name" value="STKc_MAPKKK"/>
    <property type="match status" value="1"/>
</dbReference>
<evidence type="ECO:0000256" key="1">
    <source>
        <dbReference type="ARBA" id="ARBA00022679"/>
    </source>
</evidence>
<keyword evidence="2 6" id="KW-0547">Nucleotide-binding</keyword>
<dbReference type="InterPro" id="IPR033391">
    <property type="entry name" value="FBPase_N"/>
</dbReference>
<dbReference type="AlphaFoldDB" id="A0AAD1YK20"/>
<dbReference type="Gene3D" id="3.30.540.10">
    <property type="entry name" value="Fructose-1,6-Bisphosphatase, subunit A, domain 1"/>
    <property type="match status" value="1"/>
</dbReference>
<dbReference type="InterPro" id="IPR017441">
    <property type="entry name" value="Protein_kinase_ATP_BS"/>
</dbReference>
<keyword evidence="5 6" id="KW-0067">ATP-binding</keyword>
<dbReference type="PROSITE" id="PS50011">
    <property type="entry name" value="PROTEIN_KINASE_DOM"/>
    <property type="match status" value="1"/>
</dbReference>
<feature type="region of interest" description="Disordered" evidence="7">
    <location>
        <begin position="293"/>
        <end position="319"/>
    </location>
</feature>
<dbReference type="SUPFAM" id="SSF56112">
    <property type="entry name" value="Protein kinase-like (PK-like)"/>
    <property type="match status" value="1"/>
</dbReference>
<reference evidence="9" key="1">
    <citation type="submission" date="2023-05" db="EMBL/GenBank/DDBJ databases">
        <authorList>
            <person name="Huff M."/>
        </authorList>
    </citation>
    <scope>NUCLEOTIDE SEQUENCE</scope>
</reference>
<evidence type="ECO:0000256" key="7">
    <source>
        <dbReference type="SAM" id="MobiDB-lite"/>
    </source>
</evidence>
<accession>A0AAD1YK20</accession>
<dbReference type="EMBL" id="OU503036">
    <property type="protein sequence ID" value="CAI9752851.1"/>
    <property type="molecule type" value="Genomic_DNA"/>
</dbReference>
<organism evidence="9 10">
    <name type="scientific">Fraxinus pennsylvanica</name>
    <dbReference type="NCBI Taxonomy" id="56036"/>
    <lineage>
        <taxon>Eukaryota</taxon>
        <taxon>Viridiplantae</taxon>
        <taxon>Streptophyta</taxon>
        <taxon>Embryophyta</taxon>
        <taxon>Tracheophyta</taxon>
        <taxon>Spermatophyta</taxon>
        <taxon>Magnoliopsida</taxon>
        <taxon>eudicotyledons</taxon>
        <taxon>Gunneridae</taxon>
        <taxon>Pentapetalae</taxon>
        <taxon>asterids</taxon>
        <taxon>lamiids</taxon>
        <taxon>Lamiales</taxon>
        <taxon>Oleaceae</taxon>
        <taxon>Oleeae</taxon>
        <taxon>Fraxinus</taxon>
    </lineage>
</organism>
<dbReference type="CDD" id="cd00519">
    <property type="entry name" value="Lipase_3"/>
    <property type="match status" value="1"/>
</dbReference>
<dbReference type="PANTHER" id="PTHR46086">
    <property type="entry name" value="ALPHA/BETA-HYDROLASES SUPERFAMILY PROTEIN"/>
    <property type="match status" value="1"/>
</dbReference>
<dbReference type="PANTHER" id="PTHR46086:SF28">
    <property type="entry name" value="FUNGAL LIPASE-LIKE DOMAIN-CONTAINING PROTEIN"/>
    <property type="match status" value="1"/>
</dbReference>
<dbReference type="InterPro" id="IPR002921">
    <property type="entry name" value="Fungal_lipase-type"/>
</dbReference>
<feature type="binding site" evidence="6">
    <location>
        <position position="36"/>
    </location>
    <ligand>
        <name>ATP</name>
        <dbReference type="ChEBI" id="CHEBI:30616"/>
    </ligand>
</feature>
<dbReference type="SMART" id="SM00220">
    <property type="entry name" value="S_TKc"/>
    <property type="match status" value="1"/>
</dbReference>
<protein>
    <recommendedName>
        <fullName evidence="8">Protein kinase domain-containing protein</fullName>
    </recommendedName>
</protein>
<feature type="domain" description="Protein kinase" evidence="8">
    <location>
        <begin position="3"/>
        <end position="264"/>
    </location>
</feature>
<dbReference type="GO" id="GO:0006629">
    <property type="term" value="P:lipid metabolic process"/>
    <property type="evidence" value="ECO:0007669"/>
    <property type="project" value="InterPro"/>
</dbReference>
<dbReference type="Pfam" id="PF01764">
    <property type="entry name" value="Lipase_3"/>
    <property type="match status" value="1"/>
</dbReference>
<dbReference type="GO" id="GO:0004806">
    <property type="term" value="F:triacylglycerol lipase activity"/>
    <property type="evidence" value="ECO:0007669"/>
    <property type="project" value="InterPro"/>
</dbReference>
<evidence type="ECO:0000259" key="8">
    <source>
        <dbReference type="PROSITE" id="PS50011"/>
    </source>
</evidence>
<dbReference type="InterPro" id="IPR000719">
    <property type="entry name" value="Prot_kinase_dom"/>
</dbReference>